<dbReference type="AlphaFoldDB" id="A0A2T5J4N0"/>
<reference evidence="2 3" key="1">
    <citation type="submission" date="2018-04" db="EMBL/GenBank/DDBJ databases">
        <title>Genomic Encyclopedia of Archaeal and Bacterial Type Strains, Phase II (KMG-II): from individual species to whole genera.</title>
        <authorList>
            <person name="Goeker M."/>
        </authorList>
    </citation>
    <scope>NUCLEOTIDE SEQUENCE [LARGE SCALE GENOMIC DNA]</scope>
    <source>
        <strain evidence="2 3">DSM 26809</strain>
    </source>
</reference>
<proteinExistence type="predicted"/>
<protein>
    <submittedName>
        <fullName evidence="2">Uncharacterized protein</fullName>
    </submittedName>
</protein>
<feature type="transmembrane region" description="Helical" evidence="1">
    <location>
        <begin position="6"/>
        <end position="23"/>
    </location>
</feature>
<gene>
    <name evidence="2" type="ORF">C8P68_1113</name>
</gene>
<keyword evidence="1" id="KW-1133">Transmembrane helix</keyword>
<keyword evidence="1" id="KW-0812">Transmembrane</keyword>
<keyword evidence="3" id="KW-1185">Reference proteome</keyword>
<keyword evidence="1" id="KW-0472">Membrane</keyword>
<evidence type="ECO:0000313" key="2">
    <source>
        <dbReference type="EMBL" id="PTQ92627.1"/>
    </source>
</evidence>
<dbReference type="Proteomes" id="UP000244168">
    <property type="component" value="Unassembled WGS sequence"/>
</dbReference>
<accession>A0A2T5J4N0</accession>
<dbReference type="EMBL" id="QAOQ01000011">
    <property type="protein sequence ID" value="PTQ92627.1"/>
    <property type="molecule type" value="Genomic_DNA"/>
</dbReference>
<dbReference type="RefSeq" id="WP_107831363.1">
    <property type="nucleotide sequence ID" value="NZ_CP160205.1"/>
</dbReference>
<name>A0A2T5J4N0_9SPHI</name>
<sequence length="142" mass="16146">MKLKTIITLLITGLLIAFGYYFYKIKNQYVGVYIGKNTTDTLLIIKSNGTGYSYKHVNTTDLIIPKGSFKWHINDSSKYHAIMFNWDNIDEGAQFRTVNLLTSAILGVNLPVKDTFSNTLFFSYKDLTSGQFKMGIYGTKNE</sequence>
<evidence type="ECO:0000256" key="1">
    <source>
        <dbReference type="SAM" id="Phobius"/>
    </source>
</evidence>
<comment type="caution">
    <text evidence="2">The sequence shown here is derived from an EMBL/GenBank/DDBJ whole genome shotgun (WGS) entry which is preliminary data.</text>
</comment>
<organism evidence="2 3">
    <name type="scientific">Mucilaginibacter yixingensis</name>
    <dbReference type="NCBI Taxonomy" id="1295612"/>
    <lineage>
        <taxon>Bacteria</taxon>
        <taxon>Pseudomonadati</taxon>
        <taxon>Bacteroidota</taxon>
        <taxon>Sphingobacteriia</taxon>
        <taxon>Sphingobacteriales</taxon>
        <taxon>Sphingobacteriaceae</taxon>
        <taxon>Mucilaginibacter</taxon>
    </lineage>
</organism>
<evidence type="ECO:0000313" key="3">
    <source>
        <dbReference type="Proteomes" id="UP000244168"/>
    </source>
</evidence>